<sequence>MNHLLTTLSLAFFALDGALSSKRDVVPCPATEEGIDAELDECAAMDDETSDDICGVYGEIIQCAETLLDRCESSPHVREHRDEINVALMSLKGVYYDYCL</sequence>
<keyword evidence="3" id="KW-1185">Reference proteome</keyword>
<proteinExistence type="predicted"/>
<feature type="chain" id="PRO_5042938254" evidence="1">
    <location>
        <begin position="21"/>
        <end position="100"/>
    </location>
</feature>
<evidence type="ECO:0000313" key="2">
    <source>
        <dbReference type="EMBL" id="KAK7090965.1"/>
    </source>
</evidence>
<reference evidence="2 3" key="1">
    <citation type="submission" date="2024-02" db="EMBL/GenBank/DDBJ databases">
        <title>Chromosome-scale genome assembly of the rough periwinkle Littorina saxatilis.</title>
        <authorList>
            <person name="De Jode A."/>
            <person name="Faria R."/>
            <person name="Formenti G."/>
            <person name="Sims Y."/>
            <person name="Smith T.P."/>
            <person name="Tracey A."/>
            <person name="Wood J.M.D."/>
            <person name="Zagrodzka Z.B."/>
            <person name="Johannesson K."/>
            <person name="Butlin R.K."/>
            <person name="Leder E.H."/>
        </authorList>
    </citation>
    <scope>NUCLEOTIDE SEQUENCE [LARGE SCALE GENOMIC DNA]</scope>
    <source>
        <strain evidence="2">Snail1</strain>
        <tissue evidence="2">Muscle</tissue>
    </source>
</reference>
<evidence type="ECO:0000313" key="3">
    <source>
        <dbReference type="Proteomes" id="UP001374579"/>
    </source>
</evidence>
<dbReference type="AlphaFoldDB" id="A0AAN9G1X7"/>
<keyword evidence="1" id="KW-0732">Signal</keyword>
<comment type="caution">
    <text evidence="2">The sequence shown here is derived from an EMBL/GenBank/DDBJ whole genome shotgun (WGS) entry which is preliminary data.</text>
</comment>
<dbReference type="EMBL" id="JBAMIC010000024">
    <property type="protein sequence ID" value="KAK7090965.1"/>
    <property type="molecule type" value="Genomic_DNA"/>
</dbReference>
<name>A0AAN9G1X7_9CAEN</name>
<gene>
    <name evidence="2" type="ORF">V1264_010694</name>
</gene>
<evidence type="ECO:0000256" key="1">
    <source>
        <dbReference type="SAM" id="SignalP"/>
    </source>
</evidence>
<dbReference type="Proteomes" id="UP001374579">
    <property type="component" value="Unassembled WGS sequence"/>
</dbReference>
<feature type="signal peptide" evidence="1">
    <location>
        <begin position="1"/>
        <end position="20"/>
    </location>
</feature>
<organism evidence="2 3">
    <name type="scientific">Littorina saxatilis</name>
    <dbReference type="NCBI Taxonomy" id="31220"/>
    <lineage>
        <taxon>Eukaryota</taxon>
        <taxon>Metazoa</taxon>
        <taxon>Spiralia</taxon>
        <taxon>Lophotrochozoa</taxon>
        <taxon>Mollusca</taxon>
        <taxon>Gastropoda</taxon>
        <taxon>Caenogastropoda</taxon>
        <taxon>Littorinimorpha</taxon>
        <taxon>Littorinoidea</taxon>
        <taxon>Littorinidae</taxon>
        <taxon>Littorina</taxon>
    </lineage>
</organism>
<accession>A0AAN9G1X7</accession>
<protein>
    <submittedName>
        <fullName evidence="2">Uncharacterized protein</fullName>
    </submittedName>
</protein>